<dbReference type="EMBL" id="JACIEE010000012">
    <property type="protein sequence ID" value="MBB3979690.1"/>
    <property type="molecule type" value="Genomic_DNA"/>
</dbReference>
<evidence type="ECO:0000313" key="3">
    <source>
        <dbReference type="Proteomes" id="UP000574761"/>
    </source>
</evidence>
<feature type="domain" description="YjiS-like" evidence="1">
    <location>
        <begin position="7"/>
        <end position="42"/>
    </location>
</feature>
<evidence type="ECO:0000313" key="2">
    <source>
        <dbReference type="EMBL" id="MBB3979690.1"/>
    </source>
</evidence>
<keyword evidence="3" id="KW-1185">Reference proteome</keyword>
<protein>
    <submittedName>
        <fullName evidence="2">Uncharacterized protein YjiS (DUF1127 family)</fullName>
    </submittedName>
</protein>
<evidence type="ECO:0000259" key="1">
    <source>
        <dbReference type="Pfam" id="PF06568"/>
    </source>
</evidence>
<organism evidence="2 3">
    <name type="scientific">Mycoplana azooxidifex</name>
    <dbReference type="NCBI Taxonomy" id="1636188"/>
    <lineage>
        <taxon>Bacteria</taxon>
        <taxon>Pseudomonadati</taxon>
        <taxon>Pseudomonadota</taxon>
        <taxon>Alphaproteobacteria</taxon>
        <taxon>Hyphomicrobiales</taxon>
        <taxon>Rhizobiaceae</taxon>
        <taxon>Mycoplana</taxon>
    </lineage>
</organism>
<gene>
    <name evidence="2" type="ORF">GGQ64_004934</name>
</gene>
<name>A0A7W6DAN4_9HYPH</name>
<proteinExistence type="predicted"/>
<dbReference type="RefSeq" id="WP_183807896.1">
    <property type="nucleotide sequence ID" value="NZ_JACIEE010000012.1"/>
</dbReference>
<dbReference type="Pfam" id="PF06568">
    <property type="entry name" value="YjiS-like"/>
    <property type="match status" value="1"/>
</dbReference>
<dbReference type="Proteomes" id="UP000574761">
    <property type="component" value="Unassembled WGS sequence"/>
</dbReference>
<sequence>MFASNILSRIRAHRRYRQTLRELAQYTDHQLSDVGISRFEIETIARRGEKS</sequence>
<comment type="caution">
    <text evidence="2">The sequence shown here is derived from an EMBL/GenBank/DDBJ whole genome shotgun (WGS) entry which is preliminary data.</text>
</comment>
<accession>A0A7W6DAN4</accession>
<dbReference type="InterPro" id="IPR009506">
    <property type="entry name" value="YjiS-like"/>
</dbReference>
<reference evidence="2 3" key="1">
    <citation type="submission" date="2020-08" db="EMBL/GenBank/DDBJ databases">
        <title>Genomic Encyclopedia of Type Strains, Phase IV (KMG-IV): sequencing the most valuable type-strain genomes for metagenomic binning, comparative biology and taxonomic classification.</title>
        <authorList>
            <person name="Goeker M."/>
        </authorList>
    </citation>
    <scope>NUCLEOTIDE SEQUENCE [LARGE SCALE GENOMIC DNA]</scope>
    <source>
        <strain evidence="2 3">DSM 100211</strain>
    </source>
</reference>
<dbReference type="AlphaFoldDB" id="A0A7W6DAN4"/>